<dbReference type="Proteomes" id="UP000561459">
    <property type="component" value="Unassembled WGS sequence"/>
</dbReference>
<dbReference type="AlphaFoldDB" id="A0A7W6FYX8"/>
<gene>
    <name evidence="1" type="ORF">GGR39_002383</name>
</gene>
<evidence type="ECO:0000313" key="2">
    <source>
        <dbReference type="Proteomes" id="UP000561459"/>
    </source>
</evidence>
<accession>A0A7W6FYX8</accession>
<organism evidence="1 2">
    <name type="scientific">Novosphingobium fluoreni</name>
    <dbReference type="NCBI Taxonomy" id="1391222"/>
    <lineage>
        <taxon>Bacteria</taxon>
        <taxon>Pseudomonadati</taxon>
        <taxon>Pseudomonadota</taxon>
        <taxon>Alphaproteobacteria</taxon>
        <taxon>Sphingomonadales</taxon>
        <taxon>Sphingomonadaceae</taxon>
        <taxon>Novosphingobium</taxon>
    </lineage>
</organism>
<sequence>MTKDLQGTWWASRDGDFYTSGPHDTREQAIFAGREDFDGGAFHIVEAGIAPLRFSAARLIDQQYFEDDELFHPGASGADRRGNCKAADAELQEMLDAWLVRHADTFVAPTMFAWSRNEEFIPAGAVGEREAA</sequence>
<evidence type="ECO:0000313" key="1">
    <source>
        <dbReference type="EMBL" id="MBB3940726.1"/>
    </source>
</evidence>
<protein>
    <submittedName>
        <fullName evidence="1">Uncharacterized protein</fullName>
    </submittedName>
</protein>
<dbReference type="EMBL" id="JACIDY010000005">
    <property type="protein sequence ID" value="MBB3940726.1"/>
    <property type="molecule type" value="Genomic_DNA"/>
</dbReference>
<reference evidence="1 2" key="1">
    <citation type="submission" date="2020-08" db="EMBL/GenBank/DDBJ databases">
        <title>Genomic Encyclopedia of Type Strains, Phase IV (KMG-IV): sequencing the most valuable type-strain genomes for metagenomic binning, comparative biology and taxonomic classification.</title>
        <authorList>
            <person name="Goeker M."/>
        </authorList>
    </citation>
    <scope>NUCLEOTIDE SEQUENCE [LARGE SCALE GENOMIC DNA]</scope>
    <source>
        <strain evidence="1 2">DSM 27568</strain>
    </source>
</reference>
<name>A0A7W6FYX8_9SPHN</name>
<keyword evidence="2" id="KW-1185">Reference proteome</keyword>
<proteinExistence type="predicted"/>
<dbReference type="RefSeq" id="WP_183617311.1">
    <property type="nucleotide sequence ID" value="NZ_JACIDY010000005.1"/>
</dbReference>
<comment type="caution">
    <text evidence="1">The sequence shown here is derived from an EMBL/GenBank/DDBJ whole genome shotgun (WGS) entry which is preliminary data.</text>
</comment>